<proteinExistence type="predicted"/>
<keyword evidence="4" id="KW-1185">Reference proteome</keyword>
<keyword evidence="1" id="KW-0732">Signal</keyword>
<evidence type="ECO:0000256" key="1">
    <source>
        <dbReference type="SAM" id="SignalP"/>
    </source>
</evidence>
<name>W0VDK9_9BURK</name>
<dbReference type="HOGENOM" id="CLU_1325215_0_0_4"/>
<sequence length="204" mass="21042">MKKIALAALFCTVFHPAVAATVSLTENFDDLNGWTPASHGSYAHVIADPTGGSGNVLAFASGNSAGDIFSLGTFTSGYINFDYFGAAALGSSGGGFVGISAGLPGTHQWLAGSSPHNGTPMSLVNNGTWNHYSIAFNAANVGAGAAHLMLEQFSTNIPNQAYFRNLTVSDTPLAAVPEPETYAMLLAGLGLIGFSLRRRQAAAR</sequence>
<feature type="chain" id="PRO_5004797873" evidence="1">
    <location>
        <begin position="20"/>
        <end position="204"/>
    </location>
</feature>
<dbReference type="RefSeq" id="WP_038496842.1">
    <property type="nucleotide sequence ID" value="NZ_BCTH01000076.1"/>
</dbReference>
<dbReference type="Proteomes" id="UP000027604">
    <property type="component" value="Chromosome I"/>
</dbReference>
<organism evidence="3 4">
    <name type="scientific">Janthinobacterium agaricidamnosum NBRC 102515 = DSM 9628</name>
    <dbReference type="NCBI Taxonomy" id="1349767"/>
    <lineage>
        <taxon>Bacteria</taxon>
        <taxon>Pseudomonadati</taxon>
        <taxon>Pseudomonadota</taxon>
        <taxon>Betaproteobacteria</taxon>
        <taxon>Burkholderiales</taxon>
        <taxon>Oxalobacteraceae</taxon>
        <taxon>Janthinobacterium</taxon>
    </lineage>
</organism>
<dbReference type="NCBIfam" id="TIGR02595">
    <property type="entry name" value="PEP_CTERM"/>
    <property type="match status" value="1"/>
</dbReference>
<gene>
    <name evidence="3" type="ORF">GJA_4850</name>
</gene>
<reference evidence="3 4" key="1">
    <citation type="journal article" date="2015" name="Genome Announc.">
        <title>Genome Sequence of Mushroom Soft-Rot Pathogen Janthinobacterium agaricidamnosum.</title>
        <authorList>
            <person name="Graupner K."/>
            <person name="Lackner G."/>
            <person name="Hertweck C."/>
        </authorList>
    </citation>
    <scope>NUCLEOTIDE SEQUENCE [LARGE SCALE GENOMIC DNA]</scope>
    <source>
        <strain evidence="4">NBRC 102515 / DSM 9628</strain>
    </source>
</reference>
<dbReference type="NCBIfam" id="NF035944">
    <property type="entry name" value="PEPxxWA-CTERM"/>
    <property type="match status" value="1"/>
</dbReference>
<dbReference type="Pfam" id="PF07589">
    <property type="entry name" value="PEP-CTERM"/>
    <property type="match status" value="1"/>
</dbReference>
<dbReference type="EMBL" id="HG322949">
    <property type="protein sequence ID" value="CDG85453.1"/>
    <property type="molecule type" value="Genomic_DNA"/>
</dbReference>
<protein>
    <submittedName>
        <fullName evidence="3">PEP-CTERM putative exosortase interaction domain protein</fullName>
    </submittedName>
</protein>
<feature type="domain" description="Ice-binding protein C-terminal" evidence="2">
    <location>
        <begin position="175"/>
        <end position="199"/>
    </location>
</feature>
<evidence type="ECO:0000313" key="4">
    <source>
        <dbReference type="Proteomes" id="UP000027604"/>
    </source>
</evidence>
<dbReference type="KEGG" id="jag:GJA_4850"/>
<dbReference type="PATRIC" id="fig|1349767.4.peg.1473"/>
<feature type="signal peptide" evidence="1">
    <location>
        <begin position="1"/>
        <end position="19"/>
    </location>
</feature>
<dbReference type="STRING" id="1349767.GJA_4850"/>
<evidence type="ECO:0000259" key="2">
    <source>
        <dbReference type="Pfam" id="PF07589"/>
    </source>
</evidence>
<dbReference type="AlphaFoldDB" id="W0VDK9"/>
<dbReference type="InterPro" id="IPR013424">
    <property type="entry name" value="Ice-binding_C"/>
</dbReference>
<evidence type="ECO:0000313" key="3">
    <source>
        <dbReference type="EMBL" id="CDG85453.1"/>
    </source>
</evidence>
<accession>W0VDK9</accession>